<gene>
    <name evidence="3" type="ORF">EGH25_05530</name>
</gene>
<comment type="caution">
    <text evidence="3">The sequence shown here is derived from an EMBL/GenBank/DDBJ whole genome shotgun (WGS) entry which is preliminary data.</text>
</comment>
<dbReference type="RefSeq" id="WP_266086646.1">
    <property type="nucleotide sequence ID" value="NZ_RKLV01000004.1"/>
</dbReference>
<proteinExistence type="predicted"/>
<dbReference type="AlphaFoldDB" id="A0A9Q4C4A1"/>
<evidence type="ECO:0000313" key="4">
    <source>
        <dbReference type="Proteomes" id="UP001149411"/>
    </source>
</evidence>
<dbReference type="SUPFAM" id="SSF52540">
    <property type="entry name" value="P-loop containing nucleoside triphosphate hydrolases"/>
    <property type="match status" value="1"/>
</dbReference>
<evidence type="ECO:0000256" key="1">
    <source>
        <dbReference type="ARBA" id="ARBA00022741"/>
    </source>
</evidence>
<dbReference type="EMBL" id="RKLV01000004">
    <property type="protein sequence ID" value="MCX2818807.1"/>
    <property type="molecule type" value="Genomic_DNA"/>
</dbReference>
<dbReference type="Proteomes" id="UP001149411">
    <property type="component" value="Unassembled WGS sequence"/>
</dbReference>
<dbReference type="GO" id="GO:0005524">
    <property type="term" value="F:ATP binding"/>
    <property type="evidence" value="ECO:0007669"/>
    <property type="project" value="UniProtKB-KW"/>
</dbReference>
<dbReference type="Gene3D" id="3.40.50.300">
    <property type="entry name" value="P-loop containing nucleotide triphosphate hydrolases"/>
    <property type="match status" value="1"/>
</dbReference>
<protein>
    <submittedName>
        <fullName evidence="3">HTR-like protein</fullName>
    </submittedName>
</protein>
<accession>A0A9Q4C4A1</accession>
<name>A0A9Q4C4A1_9EURY</name>
<keyword evidence="2" id="KW-0067">ATP-binding</keyword>
<organism evidence="3 4">
    <name type="scientific">Halorutilus salinus</name>
    <dbReference type="NCBI Taxonomy" id="2487751"/>
    <lineage>
        <taxon>Archaea</taxon>
        <taxon>Methanobacteriati</taxon>
        <taxon>Methanobacteriota</taxon>
        <taxon>Stenosarchaea group</taxon>
        <taxon>Halobacteria</taxon>
        <taxon>Halorutilales</taxon>
        <taxon>Halorutilaceae</taxon>
        <taxon>Halorutilus</taxon>
    </lineage>
</organism>
<sequence>MSTLSHDSQSRRDIPLGLPTLDSVFRGGVPSGTSILLSGEVGAGANEFVYTSTAMVSMARTDPETFRIYTDTEVEPDAVPDEVHYVSFMRTRNDVLDEMRSVLDDAMYESLSSNIVFEDFSDEYFRNTVVPRSWVDEELSDLRSLGEAKDDSLLSAFADYLDEKASDSIVVIDSLTSLVRASRYRLDWGEILVMLAGLQRATQRWDGLIYAVLDKDTLEPREHQEIASIFDGIFHFDWVEGDTERQRMMYVGSFRGAMGRMTGQEDDKYETEITEEGFEISNIRKIK</sequence>
<dbReference type="PANTHER" id="PTHR43637">
    <property type="entry name" value="UPF0273 PROTEIN TM_0370"/>
    <property type="match status" value="1"/>
</dbReference>
<evidence type="ECO:0000313" key="3">
    <source>
        <dbReference type="EMBL" id="MCX2818807.1"/>
    </source>
</evidence>
<evidence type="ECO:0000256" key="2">
    <source>
        <dbReference type="ARBA" id="ARBA00022840"/>
    </source>
</evidence>
<reference evidence="3" key="1">
    <citation type="submission" date="2022-09" db="EMBL/GenBank/DDBJ databases">
        <title>Haloadaptaus new haloarchaeum isolated from saline soil.</title>
        <authorList>
            <person name="Duran-Viseras A."/>
            <person name="Sanchez-Porro C."/>
            <person name="Ventosa A."/>
        </authorList>
    </citation>
    <scope>NUCLEOTIDE SEQUENCE</scope>
    <source>
        <strain evidence="3">F3-133</strain>
    </source>
</reference>
<keyword evidence="4" id="KW-1185">Reference proteome</keyword>
<dbReference type="InterPro" id="IPR027417">
    <property type="entry name" value="P-loop_NTPase"/>
</dbReference>
<keyword evidence="1" id="KW-0547">Nucleotide-binding</keyword>